<keyword evidence="2" id="KW-1185">Reference proteome</keyword>
<sequence length="256" mass="30611">MTNYKNQTERKPRKKNDELLKGAFEEWFSEFLRFLYPNADDLFDFNHKLVLMDKELLSIIPNRERNSDKRIADLLVKIHMKNGTESHILINTELEGGNDHEFAKRIYQYHYRIWDRYNISVATIAIFTGDKNQKRPSEYWRQTLDTTMSFRYRTYHIFDNDEEELLLMDNPFSLVVLACQKSLLEGKIPDEELGSERLTIAKALITHNYDRDRILSFLVFLKNFLYIENEEPDVIKIIGKYIATDYFNHQRLRPAI</sequence>
<reference evidence="1 2" key="1">
    <citation type="submission" date="2024-09" db="EMBL/GenBank/DDBJ databases">
        <authorList>
            <person name="Sun Q."/>
            <person name="Mori K."/>
        </authorList>
    </citation>
    <scope>NUCLEOTIDE SEQUENCE [LARGE SCALE GENOMIC DNA]</scope>
    <source>
        <strain evidence="1 2">CCM 7765</strain>
    </source>
</reference>
<proteinExistence type="predicted"/>
<comment type="caution">
    <text evidence="1">The sequence shown here is derived from an EMBL/GenBank/DDBJ whole genome shotgun (WGS) entry which is preliminary data.</text>
</comment>
<accession>A0ABV6HM35</accession>
<dbReference type="RefSeq" id="WP_130855431.1">
    <property type="nucleotide sequence ID" value="NZ_JBHLWO010000002.1"/>
</dbReference>
<name>A0ABV6HM35_9SPHI</name>
<organism evidence="1 2">
    <name type="scientific">Olivibacter oleidegradans</name>
    <dbReference type="NCBI Taxonomy" id="760123"/>
    <lineage>
        <taxon>Bacteria</taxon>
        <taxon>Pseudomonadati</taxon>
        <taxon>Bacteroidota</taxon>
        <taxon>Sphingobacteriia</taxon>
        <taxon>Sphingobacteriales</taxon>
        <taxon>Sphingobacteriaceae</taxon>
        <taxon>Olivibacter</taxon>
    </lineage>
</organism>
<dbReference type="Proteomes" id="UP001589774">
    <property type="component" value="Unassembled WGS sequence"/>
</dbReference>
<evidence type="ECO:0000313" key="1">
    <source>
        <dbReference type="EMBL" id="MFC0319951.1"/>
    </source>
</evidence>
<protein>
    <recommendedName>
        <fullName evidence="3">YhgA-like transposase</fullName>
    </recommendedName>
</protein>
<gene>
    <name evidence="1" type="ORF">ACFFI0_16625</name>
</gene>
<evidence type="ECO:0008006" key="3">
    <source>
        <dbReference type="Google" id="ProtNLM"/>
    </source>
</evidence>
<evidence type="ECO:0000313" key="2">
    <source>
        <dbReference type="Proteomes" id="UP001589774"/>
    </source>
</evidence>
<dbReference type="EMBL" id="JBHLWO010000002">
    <property type="protein sequence ID" value="MFC0319951.1"/>
    <property type="molecule type" value="Genomic_DNA"/>
</dbReference>